<dbReference type="AlphaFoldDB" id="A0AAD8V1F9"/>
<organism evidence="3 4">
    <name type="scientific">Colletotrichum navitas</name>
    <dbReference type="NCBI Taxonomy" id="681940"/>
    <lineage>
        <taxon>Eukaryota</taxon>
        <taxon>Fungi</taxon>
        <taxon>Dikarya</taxon>
        <taxon>Ascomycota</taxon>
        <taxon>Pezizomycotina</taxon>
        <taxon>Sordariomycetes</taxon>
        <taxon>Hypocreomycetidae</taxon>
        <taxon>Glomerellales</taxon>
        <taxon>Glomerellaceae</taxon>
        <taxon>Colletotrichum</taxon>
        <taxon>Colletotrichum graminicola species complex</taxon>
    </lineage>
</organism>
<feature type="chain" id="PRO_5042114822" description="Secreted protein" evidence="2">
    <location>
        <begin position="24"/>
        <end position="91"/>
    </location>
</feature>
<evidence type="ECO:0008006" key="5">
    <source>
        <dbReference type="Google" id="ProtNLM"/>
    </source>
</evidence>
<feature type="region of interest" description="Disordered" evidence="1">
    <location>
        <begin position="65"/>
        <end position="91"/>
    </location>
</feature>
<comment type="caution">
    <text evidence="3">The sequence shown here is derived from an EMBL/GenBank/DDBJ whole genome shotgun (WGS) entry which is preliminary data.</text>
</comment>
<dbReference type="GeneID" id="85442823"/>
<dbReference type="RefSeq" id="XP_060410820.1">
    <property type="nucleotide sequence ID" value="XM_060558583.1"/>
</dbReference>
<dbReference type="EMBL" id="JAHLJV010000063">
    <property type="protein sequence ID" value="KAK1579712.1"/>
    <property type="molecule type" value="Genomic_DNA"/>
</dbReference>
<keyword evidence="4" id="KW-1185">Reference proteome</keyword>
<evidence type="ECO:0000313" key="3">
    <source>
        <dbReference type="EMBL" id="KAK1579712.1"/>
    </source>
</evidence>
<feature type="signal peptide" evidence="2">
    <location>
        <begin position="1"/>
        <end position="23"/>
    </location>
</feature>
<proteinExistence type="predicted"/>
<name>A0AAD8V1F9_9PEZI</name>
<protein>
    <recommendedName>
        <fullName evidence="5">Secreted protein</fullName>
    </recommendedName>
</protein>
<keyword evidence="2" id="KW-0732">Signal</keyword>
<dbReference type="Proteomes" id="UP001230504">
    <property type="component" value="Unassembled WGS sequence"/>
</dbReference>
<gene>
    <name evidence="3" type="ORF">LY79DRAFT_563669</name>
</gene>
<evidence type="ECO:0000256" key="2">
    <source>
        <dbReference type="SAM" id="SignalP"/>
    </source>
</evidence>
<evidence type="ECO:0000256" key="1">
    <source>
        <dbReference type="SAM" id="MobiDB-lite"/>
    </source>
</evidence>
<sequence length="91" mass="10022">MSMSTSVWLVKLLSLISFPSLDSYKATHTARYVYNRPLGEEITASANSDSVGTGHYCIVGGQHVRPRPRERERGTQAIAPPQVRNVHGNSL</sequence>
<reference evidence="3" key="1">
    <citation type="submission" date="2021-06" db="EMBL/GenBank/DDBJ databases">
        <title>Comparative genomics, transcriptomics and evolutionary studies reveal genomic signatures of adaptation to plant cell wall in hemibiotrophic fungi.</title>
        <authorList>
            <consortium name="DOE Joint Genome Institute"/>
            <person name="Baroncelli R."/>
            <person name="Diaz J.F."/>
            <person name="Benocci T."/>
            <person name="Peng M."/>
            <person name="Battaglia E."/>
            <person name="Haridas S."/>
            <person name="Andreopoulos W."/>
            <person name="Labutti K."/>
            <person name="Pangilinan J."/>
            <person name="Floch G.L."/>
            <person name="Makela M.R."/>
            <person name="Henrissat B."/>
            <person name="Grigoriev I.V."/>
            <person name="Crouch J.A."/>
            <person name="De Vries R.P."/>
            <person name="Sukno S.A."/>
            <person name="Thon M.R."/>
        </authorList>
    </citation>
    <scope>NUCLEOTIDE SEQUENCE</scope>
    <source>
        <strain evidence="3">CBS 125086</strain>
    </source>
</reference>
<accession>A0AAD8V1F9</accession>
<evidence type="ECO:0000313" key="4">
    <source>
        <dbReference type="Proteomes" id="UP001230504"/>
    </source>
</evidence>